<evidence type="ECO:0000256" key="3">
    <source>
        <dbReference type="ARBA" id="ARBA00012929"/>
    </source>
</evidence>
<keyword evidence="6" id="KW-0521">NADP</keyword>
<dbReference type="Proteomes" id="UP000249300">
    <property type="component" value="Chromosome 1"/>
</dbReference>
<dbReference type="InterPro" id="IPR029903">
    <property type="entry name" value="RmlD-like-bd"/>
</dbReference>
<dbReference type="eggNOG" id="COG1091">
    <property type="taxonomic scope" value="Bacteria"/>
</dbReference>
<dbReference type="InterPro" id="IPR005913">
    <property type="entry name" value="dTDP_dehydrorham_reduct"/>
</dbReference>
<dbReference type="SUPFAM" id="SSF51735">
    <property type="entry name" value="NAD(P)-binding Rossmann-fold domains"/>
    <property type="match status" value="1"/>
</dbReference>
<dbReference type="CDD" id="cd05254">
    <property type="entry name" value="dTDP_HR_like_SDR_e"/>
    <property type="match status" value="1"/>
</dbReference>
<dbReference type="NCBIfam" id="TIGR01214">
    <property type="entry name" value="rmlD"/>
    <property type="match status" value="1"/>
</dbReference>
<dbReference type="GO" id="GO:0008831">
    <property type="term" value="F:dTDP-4-dehydrorhamnose reductase activity"/>
    <property type="evidence" value="ECO:0007669"/>
    <property type="project" value="UniProtKB-EC"/>
</dbReference>
<dbReference type="KEGG" id="pcre:NCTC12858_00216"/>
<evidence type="ECO:0000256" key="2">
    <source>
        <dbReference type="ARBA" id="ARBA00010944"/>
    </source>
</evidence>
<proteinExistence type="inferred from homology"/>
<evidence type="ECO:0000313" key="11">
    <source>
        <dbReference type="Proteomes" id="UP000249300"/>
    </source>
</evidence>
<comment type="function">
    <text evidence="6">Catalyzes the reduction of dTDP-6-deoxy-L-lyxo-4-hexulose to yield dTDP-L-rhamnose.</text>
</comment>
<dbReference type="Pfam" id="PF04321">
    <property type="entry name" value="RmlD_sub_bind"/>
    <property type="match status" value="1"/>
</dbReference>
<dbReference type="STRING" id="393921.HQ45_06625"/>
<name>A0A0A2FHY3_9PORP</name>
<dbReference type="Gene3D" id="3.90.25.10">
    <property type="entry name" value="UDP-galactose 4-epimerase, domain 1"/>
    <property type="match status" value="1"/>
</dbReference>
<reference evidence="9 11" key="2">
    <citation type="submission" date="2018-06" db="EMBL/GenBank/DDBJ databases">
        <authorList>
            <consortium name="Pathogen Informatics"/>
            <person name="Doyle S."/>
        </authorList>
    </citation>
    <scope>NUCLEOTIDE SEQUENCE [LARGE SCALE GENOMIC DNA]</scope>
    <source>
        <strain evidence="9 11">NCTC12858</strain>
    </source>
</reference>
<dbReference type="EMBL" id="JQJC01000023">
    <property type="protein sequence ID" value="KGN93781.1"/>
    <property type="molecule type" value="Genomic_DNA"/>
</dbReference>
<evidence type="ECO:0000259" key="7">
    <source>
        <dbReference type="Pfam" id="PF04321"/>
    </source>
</evidence>
<dbReference type="EC" id="1.1.1.133" evidence="3 6"/>
<dbReference type="PANTHER" id="PTHR10491:SF4">
    <property type="entry name" value="METHIONINE ADENOSYLTRANSFERASE 2 SUBUNIT BETA"/>
    <property type="match status" value="1"/>
</dbReference>
<comment type="similarity">
    <text evidence="2 6">Belongs to the dTDP-4-dehydrorhamnose reductase family.</text>
</comment>
<feature type="domain" description="RmlD-like substrate binding" evidence="7">
    <location>
        <begin position="3"/>
        <end position="302"/>
    </location>
</feature>
<sequence length="305" mass="33605">MLHVIATGGKGQLGLALAAEAAGRENLCFVNPGRDVLDINQDSESLQRGIESLLSNSSFDQRNDKLIFINCAAYTAVDKAEEDREEAFALNAFAPLKLASFIADLDYAGMIQISSDYVFDGEKNRPYTEQDLPAPRSVYGASKLEGEKGVAALASVGRALVVRTSWLYSPYRSNFVLNMLRLASERDELGVVVDQIGSPTYAPHLAKSLLDIAMVFNRDVKFRVPLLHHSDLGVASWYDLAAYALSFRPSPQHPCILRPISTEEYPTAAIRPAYSVLSNSLLYDAYGIRPSHWTLGVRELLCERS</sequence>
<evidence type="ECO:0000313" key="9">
    <source>
        <dbReference type="EMBL" id="SQH72402.1"/>
    </source>
</evidence>
<dbReference type="Proteomes" id="UP000030136">
    <property type="component" value="Unassembled WGS sequence"/>
</dbReference>
<keyword evidence="11" id="KW-1185">Reference proteome</keyword>
<evidence type="ECO:0000256" key="5">
    <source>
        <dbReference type="ARBA" id="ARBA00048200"/>
    </source>
</evidence>
<dbReference type="AlphaFoldDB" id="A0A0A2FHY3"/>
<comment type="catalytic activity">
    <reaction evidence="5">
        <text>dTDP-beta-L-rhamnose + NADP(+) = dTDP-4-dehydro-beta-L-rhamnose + NADPH + H(+)</text>
        <dbReference type="Rhea" id="RHEA:21796"/>
        <dbReference type="ChEBI" id="CHEBI:15378"/>
        <dbReference type="ChEBI" id="CHEBI:57510"/>
        <dbReference type="ChEBI" id="CHEBI:57783"/>
        <dbReference type="ChEBI" id="CHEBI:58349"/>
        <dbReference type="ChEBI" id="CHEBI:62830"/>
        <dbReference type="EC" id="1.1.1.133"/>
    </reaction>
</comment>
<evidence type="ECO:0000313" key="8">
    <source>
        <dbReference type="EMBL" id="KGN93781.1"/>
    </source>
</evidence>
<gene>
    <name evidence="9" type="primary">rmlD</name>
    <name evidence="8" type="ORF">HQ38_08400</name>
    <name evidence="9" type="ORF">NCTC12858_00216</name>
</gene>
<accession>A0A0A2FHY3</accession>
<dbReference type="UniPathway" id="UPA00124"/>
<keyword evidence="6 9" id="KW-0560">Oxidoreductase</keyword>
<dbReference type="GO" id="GO:0019305">
    <property type="term" value="P:dTDP-rhamnose biosynthetic process"/>
    <property type="evidence" value="ECO:0007669"/>
    <property type="project" value="UniProtKB-UniPathway"/>
</dbReference>
<dbReference type="InterPro" id="IPR036291">
    <property type="entry name" value="NAD(P)-bd_dom_sf"/>
</dbReference>
<reference evidence="8 10" key="1">
    <citation type="submission" date="2014-08" db="EMBL/GenBank/DDBJ databases">
        <title>Porphyromonas crevioricanis strain:COT-253_OH1447 Genome sequencing.</title>
        <authorList>
            <person name="Wallis C."/>
            <person name="Deusch O."/>
            <person name="O'Flynn C."/>
            <person name="Davis I."/>
            <person name="Jospin G."/>
            <person name="Darling A.E."/>
            <person name="Coil D.A."/>
            <person name="Alexiev A."/>
            <person name="Horsfall A."/>
            <person name="Kirkwood N."/>
            <person name="Harris S."/>
            <person name="Eisen J.A."/>
        </authorList>
    </citation>
    <scope>NUCLEOTIDE SEQUENCE [LARGE SCALE GENOMIC DNA]</scope>
    <source>
        <strain evidence="10">COT-253 OH1447</strain>
        <strain evidence="8">COT-253_OH1447</strain>
    </source>
</reference>
<comment type="pathway">
    <text evidence="1 6">Carbohydrate biosynthesis; dTDP-L-rhamnose biosynthesis.</text>
</comment>
<dbReference type="RefSeq" id="WP_023936439.1">
    <property type="nucleotide sequence ID" value="NZ_FUXH01000005.1"/>
</dbReference>
<dbReference type="Gene3D" id="3.40.50.720">
    <property type="entry name" value="NAD(P)-binding Rossmann-like Domain"/>
    <property type="match status" value="1"/>
</dbReference>
<protein>
    <recommendedName>
        <fullName evidence="4 6">dTDP-4-dehydrorhamnose reductase</fullName>
        <ecNumber evidence="3 6">1.1.1.133</ecNumber>
    </recommendedName>
</protein>
<evidence type="ECO:0000256" key="6">
    <source>
        <dbReference type="RuleBase" id="RU364082"/>
    </source>
</evidence>
<dbReference type="EMBL" id="LS483447">
    <property type="protein sequence ID" value="SQH72402.1"/>
    <property type="molecule type" value="Genomic_DNA"/>
</dbReference>
<evidence type="ECO:0000256" key="1">
    <source>
        <dbReference type="ARBA" id="ARBA00004781"/>
    </source>
</evidence>
<evidence type="ECO:0000313" key="10">
    <source>
        <dbReference type="Proteomes" id="UP000030136"/>
    </source>
</evidence>
<dbReference type="OrthoDB" id="9803892at2"/>
<dbReference type="PANTHER" id="PTHR10491">
    <property type="entry name" value="DTDP-4-DEHYDRORHAMNOSE REDUCTASE"/>
    <property type="match status" value="1"/>
</dbReference>
<organism evidence="9 11">
    <name type="scientific">Porphyromonas crevioricanis</name>
    <dbReference type="NCBI Taxonomy" id="393921"/>
    <lineage>
        <taxon>Bacteria</taxon>
        <taxon>Pseudomonadati</taxon>
        <taxon>Bacteroidota</taxon>
        <taxon>Bacteroidia</taxon>
        <taxon>Bacteroidales</taxon>
        <taxon>Porphyromonadaceae</taxon>
        <taxon>Porphyromonas</taxon>
    </lineage>
</organism>
<evidence type="ECO:0000256" key="4">
    <source>
        <dbReference type="ARBA" id="ARBA00017099"/>
    </source>
</evidence>